<dbReference type="PANTHER" id="PTHR40050:SF1">
    <property type="entry name" value="INNER SPORE COAT PROTEIN H"/>
    <property type="match status" value="1"/>
</dbReference>
<evidence type="ECO:0000256" key="1">
    <source>
        <dbReference type="SAM" id="MobiDB-lite"/>
    </source>
</evidence>
<sequence>MSGHGRGGPGGPGGFRPRPEFDESFAGPRGPGGPEGFGGPGGPPEFEGRGGEGRRGPGGPGGPGGLGGPGGPGGGAPRHGGVDLDPLVGLDSERMPLRSRLLAVPELRARYMQYIEEIANNSLDWSRLGPVVNGYRDLIAPAVKADTRKLDSTEAFVTATRSDADPQEESTEAMSLQKFAIERSKFLKSQL</sequence>
<protein>
    <submittedName>
        <fullName evidence="2">Spore coat protein CotH domain protein</fullName>
    </submittedName>
</protein>
<feature type="compositionally biased region" description="Basic and acidic residues" evidence="1">
    <location>
        <begin position="46"/>
        <end position="55"/>
    </location>
</feature>
<evidence type="ECO:0000313" key="3">
    <source>
        <dbReference type="Proteomes" id="UP000011991"/>
    </source>
</evidence>
<dbReference type="PANTHER" id="PTHR40050">
    <property type="entry name" value="INNER SPORE COAT PROTEIN H"/>
    <property type="match status" value="1"/>
</dbReference>
<keyword evidence="2" id="KW-0946">Virion</keyword>
<evidence type="ECO:0000313" key="2">
    <source>
        <dbReference type="EMBL" id="EMI15787.1"/>
    </source>
</evidence>
<feature type="compositionally biased region" description="Gly residues" evidence="1">
    <location>
        <begin position="56"/>
        <end position="78"/>
    </location>
</feature>
<accession>M5RKB0</accession>
<dbReference type="EMBL" id="ANOG01001041">
    <property type="protein sequence ID" value="EMI15787.1"/>
    <property type="molecule type" value="Genomic_DNA"/>
</dbReference>
<feature type="region of interest" description="Disordered" evidence="1">
    <location>
        <begin position="1"/>
        <end position="89"/>
    </location>
</feature>
<keyword evidence="2" id="KW-0167">Capsid protein</keyword>
<dbReference type="Pfam" id="PF08757">
    <property type="entry name" value="CotH"/>
    <property type="match status" value="1"/>
</dbReference>
<proteinExistence type="predicted"/>
<keyword evidence="3" id="KW-1185">Reference proteome</keyword>
<feature type="compositionally biased region" description="Gly residues" evidence="1">
    <location>
        <begin position="29"/>
        <end position="40"/>
    </location>
</feature>
<name>M5RKB0_9BACT</name>
<dbReference type="Proteomes" id="UP000011991">
    <property type="component" value="Unassembled WGS sequence"/>
</dbReference>
<reference evidence="2 3" key="1">
    <citation type="journal article" date="2013" name="Mar. Genomics">
        <title>Expression of sulfatases in Rhodopirellula baltica and the diversity of sulfatases in the genus Rhodopirellula.</title>
        <authorList>
            <person name="Wegner C.E."/>
            <person name="Richter-Heitmann T."/>
            <person name="Klindworth A."/>
            <person name="Klockow C."/>
            <person name="Richter M."/>
            <person name="Achstetter T."/>
            <person name="Glockner F.O."/>
            <person name="Harder J."/>
        </authorList>
    </citation>
    <scope>NUCLEOTIDE SEQUENCE [LARGE SCALE GENOMIC DNA]</scope>
    <source>
        <strain evidence="2 3">SM1</strain>
    </source>
</reference>
<dbReference type="InterPro" id="IPR014867">
    <property type="entry name" value="Spore_coat_CotH_CotH2/3/7"/>
</dbReference>
<organism evidence="2 3">
    <name type="scientific">Rhodopirellula maiorica SM1</name>
    <dbReference type="NCBI Taxonomy" id="1265738"/>
    <lineage>
        <taxon>Bacteria</taxon>
        <taxon>Pseudomonadati</taxon>
        <taxon>Planctomycetota</taxon>
        <taxon>Planctomycetia</taxon>
        <taxon>Pirellulales</taxon>
        <taxon>Pirellulaceae</taxon>
        <taxon>Novipirellula</taxon>
    </lineage>
</organism>
<dbReference type="AlphaFoldDB" id="M5RKB0"/>
<gene>
    <name evidence="2" type="ORF">RMSM_07279</name>
</gene>
<comment type="caution">
    <text evidence="2">The sequence shown here is derived from an EMBL/GenBank/DDBJ whole genome shotgun (WGS) entry which is preliminary data.</text>
</comment>
<dbReference type="PATRIC" id="fig|1265738.3.peg.7256"/>
<feature type="compositionally biased region" description="Gly residues" evidence="1">
    <location>
        <begin position="1"/>
        <end position="14"/>
    </location>
</feature>